<dbReference type="EMBL" id="KQ989069">
    <property type="protein sequence ID" value="KZV54921.1"/>
    <property type="molecule type" value="Genomic_DNA"/>
</dbReference>
<dbReference type="AlphaFoldDB" id="A0A2Z7DD06"/>
<proteinExistence type="predicted"/>
<accession>A0A2Z7DD06</accession>
<sequence>MYNKQATTQQHQGDLGVKPQYGEQQYSKQKAVDKYADAMQEIEIGTMEVLETQIHYLLNQYKQLLKDYNSETQIHYLLNQYKQLLKDYNSETQQLGATTPPDAKSDAYANRLHKGDVSAILSSSSAAYEKDMRRNALARGVQRYHSHSRRSYLPTAIETKKVTVNTGLNTNNSDGYSKHIDSQLVLSRSTSEQQKVQEFKITGNKLTTGIYHKVYSNNAATPAASSLPVPRPKQQKQEKKYEVKPQYEELSKQIHMQHAINQCYECMRAIKKSDSWTSLSTGNSNQASIPYTANQSVEIIGMLTQQLTLAEERTHRLYSKASKSSSFAFPLPAQYNLLKRVANERAKQGESSATKISKNRGWMLRENGGGNFTVNSSSTRVWRRR</sequence>
<feature type="region of interest" description="Disordered" evidence="1">
    <location>
        <begin position="1"/>
        <end position="21"/>
    </location>
</feature>
<dbReference type="Proteomes" id="UP000250235">
    <property type="component" value="Unassembled WGS sequence"/>
</dbReference>
<gene>
    <name evidence="2" type="ORF">F511_11928</name>
</gene>
<evidence type="ECO:0000313" key="2">
    <source>
        <dbReference type="EMBL" id="KZV54921.1"/>
    </source>
</evidence>
<name>A0A2Z7DD06_9LAMI</name>
<evidence type="ECO:0000256" key="1">
    <source>
        <dbReference type="SAM" id="MobiDB-lite"/>
    </source>
</evidence>
<evidence type="ECO:0000313" key="3">
    <source>
        <dbReference type="Proteomes" id="UP000250235"/>
    </source>
</evidence>
<feature type="compositionally biased region" description="Polar residues" evidence="1">
    <location>
        <begin position="1"/>
        <end position="12"/>
    </location>
</feature>
<protein>
    <submittedName>
        <fullName evidence="2">TMV resistance protein N-like</fullName>
    </submittedName>
</protein>
<reference evidence="2 3" key="1">
    <citation type="journal article" date="2015" name="Proc. Natl. Acad. Sci. U.S.A.">
        <title>The resurrection genome of Boea hygrometrica: A blueprint for survival of dehydration.</title>
        <authorList>
            <person name="Xiao L."/>
            <person name="Yang G."/>
            <person name="Zhang L."/>
            <person name="Yang X."/>
            <person name="Zhao S."/>
            <person name="Ji Z."/>
            <person name="Zhou Q."/>
            <person name="Hu M."/>
            <person name="Wang Y."/>
            <person name="Chen M."/>
            <person name="Xu Y."/>
            <person name="Jin H."/>
            <person name="Xiao X."/>
            <person name="Hu G."/>
            <person name="Bao F."/>
            <person name="Hu Y."/>
            <person name="Wan P."/>
            <person name="Li L."/>
            <person name="Deng X."/>
            <person name="Kuang T."/>
            <person name="Xiang C."/>
            <person name="Zhu J.K."/>
            <person name="Oliver M.J."/>
            <person name="He Y."/>
        </authorList>
    </citation>
    <scope>NUCLEOTIDE SEQUENCE [LARGE SCALE GENOMIC DNA]</scope>
    <source>
        <strain evidence="3">cv. XS01</strain>
    </source>
</reference>
<organism evidence="2 3">
    <name type="scientific">Dorcoceras hygrometricum</name>
    <dbReference type="NCBI Taxonomy" id="472368"/>
    <lineage>
        <taxon>Eukaryota</taxon>
        <taxon>Viridiplantae</taxon>
        <taxon>Streptophyta</taxon>
        <taxon>Embryophyta</taxon>
        <taxon>Tracheophyta</taxon>
        <taxon>Spermatophyta</taxon>
        <taxon>Magnoliopsida</taxon>
        <taxon>eudicotyledons</taxon>
        <taxon>Gunneridae</taxon>
        <taxon>Pentapetalae</taxon>
        <taxon>asterids</taxon>
        <taxon>lamiids</taxon>
        <taxon>Lamiales</taxon>
        <taxon>Gesneriaceae</taxon>
        <taxon>Didymocarpoideae</taxon>
        <taxon>Trichosporeae</taxon>
        <taxon>Loxocarpinae</taxon>
        <taxon>Dorcoceras</taxon>
    </lineage>
</organism>
<keyword evidence="3" id="KW-1185">Reference proteome</keyword>